<evidence type="ECO:0000313" key="4">
    <source>
        <dbReference type="Proteomes" id="UP000249203"/>
    </source>
</evidence>
<evidence type="ECO:0000313" key="5">
    <source>
        <dbReference type="Proteomes" id="UP000287865"/>
    </source>
</evidence>
<dbReference type="SUPFAM" id="SSF111331">
    <property type="entry name" value="NAD kinase/diacylglycerol kinase-like"/>
    <property type="match status" value="1"/>
</dbReference>
<dbReference type="Pfam" id="PF04087">
    <property type="entry name" value="DUF389"/>
    <property type="match status" value="1"/>
</dbReference>
<name>A0A327WXT9_9GAMM</name>
<feature type="transmembrane region" description="Helical" evidence="1">
    <location>
        <begin position="403"/>
        <end position="424"/>
    </location>
</feature>
<feature type="transmembrane region" description="Helical" evidence="1">
    <location>
        <begin position="502"/>
        <end position="522"/>
    </location>
</feature>
<feature type="transmembrane region" description="Helical" evidence="1">
    <location>
        <begin position="380"/>
        <end position="397"/>
    </location>
</feature>
<feature type="transmembrane region" description="Helical" evidence="1">
    <location>
        <begin position="528"/>
        <end position="552"/>
    </location>
</feature>
<dbReference type="OrthoDB" id="9790659at2"/>
<sequence length="663" mass="73366">MSPFRLATARKNMSEAHKTRFVEKALLVHPEGQYPLLQSIHSFGLTHDIQLIDVTEDEFLSQPGYYMDQAEHVVALVTDQSVRDYIELAKTLNFSLGFVPLHKGLMLTQWFKLPTKTDAAIRLALENDPEALDILRCNEEIVLGTVSVGQTPFLKQQNSAYLQRNQSSWRFLLYWLALFWSSVLTLFSIRVMPVTLSTARKQGIRTAITGLVAFENDLQGGAARLLDTSLSAQDARFSAIVIAPKSIVQYIAFLLATLGRRRRSLQRLPQAVSYIKADRLLIESAQPIKFYLDGKPRKADKICLDMYPRAVRVNLSDAYHAMHQASNDNKDTMRIENLPQNEARVANIARRLPFFTHALEEDFKEAFVQLRDNATTSPDYIALMMLSTMVAALGLFVNSAAVIIGAMILAPLMAPLVSAAMGLLRGERQLLLQSLRTIGVGIGLSLTTAAVIARIFPIENITPEISGRLQPAILDLGIAIACGVAGAYAYARSSVMRSLPGVAIAVALVPPLCVVGIGIGWWRLDMVMGAGLLFVTNLIGVIGAAVVTFMVLGYAPVQRAKRGLLVTALSMVVIAIPLSVSFFGMYQHWQIERDVAQREFEVLQQRVQLVNVQVSVSKDLIHIRAESLGREPLSLEQGEALKAELESQWQRSVTLELGHRLKI</sequence>
<reference evidence="3 5" key="1">
    <citation type="journal article" date="2018" name="Front. Microbiol.">
        <title>Genome-Based Analysis Reveals the Taxonomy and Diversity of the Family Idiomarinaceae.</title>
        <authorList>
            <person name="Liu Y."/>
            <person name="Lai Q."/>
            <person name="Shao Z."/>
        </authorList>
    </citation>
    <scope>NUCLEOTIDE SEQUENCE [LARGE SCALE GENOMIC DNA]</scope>
    <source>
        <strain evidence="3 5">CF12-14</strain>
    </source>
</reference>
<dbReference type="PANTHER" id="PTHR20992">
    <property type="entry name" value="AT15442P-RELATED"/>
    <property type="match status" value="1"/>
</dbReference>
<evidence type="ECO:0000313" key="3">
    <source>
        <dbReference type="EMBL" id="RUO24580.1"/>
    </source>
</evidence>
<feature type="transmembrane region" description="Helical" evidence="1">
    <location>
        <begin position="469"/>
        <end position="490"/>
    </location>
</feature>
<dbReference type="Proteomes" id="UP000287865">
    <property type="component" value="Unassembled WGS sequence"/>
</dbReference>
<feature type="transmembrane region" description="Helical" evidence="1">
    <location>
        <begin position="171"/>
        <end position="192"/>
    </location>
</feature>
<proteinExistence type="predicted"/>
<feature type="transmembrane region" description="Helical" evidence="1">
    <location>
        <begin position="436"/>
        <end position="457"/>
    </location>
</feature>
<dbReference type="EMBL" id="PIPK01000006">
    <property type="protein sequence ID" value="RUO24580.1"/>
    <property type="molecule type" value="Genomic_DNA"/>
</dbReference>
<protein>
    <submittedName>
        <fullName evidence="2">Putative hydrophobic protein (TIGR00341 family)</fullName>
    </submittedName>
</protein>
<dbReference type="InterPro" id="IPR005240">
    <property type="entry name" value="DUF389"/>
</dbReference>
<dbReference type="InterPro" id="IPR016064">
    <property type="entry name" value="NAD/diacylglycerol_kinase_sf"/>
</dbReference>
<accession>A0A327WXT9</accession>
<keyword evidence="1" id="KW-0472">Membrane</keyword>
<evidence type="ECO:0000313" key="2">
    <source>
        <dbReference type="EMBL" id="RAJ96969.1"/>
    </source>
</evidence>
<reference evidence="2 4" key="2">
    <citation type="submission" date="2018-06" db="EMBL/GenBank/DDBJ databases">
        <title>Genomic Encyclopedia of Type Strains, Phase III (KMG-III): the genomes of soil and plant-associated and newly described type strains.</title>
        <authorList>
            <person name="Whitman W."/>
        </authorList>
    </citation>
    <scope>NUCLEOTIDE SEQUENCE [LARGE SCALE GENOMIC DNA]</scope>
    <source>
        <strain evidence="2 4">CGMCC 1.15366</strain>
    </source>
</reference>
<keyword evidence="1" id="KW-0812">Transmembrane</keyword>
<dbReference type="AlphaFoldDB" id="A0A327WXT9"/>
<dbReference type="EMBL" id="QLMD01000006">
    <property type="protein sequence ID" value="RAJ96969.1"/>
    <property type="molecule type" value="Genomic_DNA"/>
</dbReference>
<dbReference type="PANTHER" id="PTHR20992:SF9">
    <property type="entry name" value="AT15442P-RELATED"/>
    <property type="match status" value="1"/>
</dbReference>
<feature type="transmembrane region" description="Helical" evidence="1">
    <location>
        <begin position="237"/>
        <end position="258"/>
    </location>
</feature>
<dbReference type="Proteomes" id="UP000249203">
    <property type="component" value="Unassembled WGS sequence"/>
</dbReference>
<feature type="transmembrane region" description="Helical" evidence="1">
    <location>
        <begin position="564"/>
        <end position="586"/>
    </location>
</feature>
<keyword evidence="5" id="KW-1185">Reference proteome</keyword>
<organism evidence="2 4">
    <name type="scientific">Aliidiomarina maris</name>
    <dbReference type="NCBI Taxonomy" id="531312"/>
    <lineage>
        <taxon>Bacteria</taxon>
        <taxon>Pseudomonadati</taxon>
        <taxon>Pseudomonadota</taxon>
        <taxon>Gammaproteobacteria</taxon>
        <taxon>Alteromonadales</taxon>
        <taxon>Idiomarinaceae</taxon>
        <taxon>Aliidiomarina</taxon>
    </lineage>
</organism>
<keyword evidence="1" id="KW-1133">Transmembrane helix</keyword>
<dbReference type="Gene3D" id="2.60.200.40">
    <property type="match status" value="1"/>
</dbReference>
<comment type="caution">
    <text evidence="2">The sequence shown here is derived from an EMBL/GenBank/DDBJ whole genome shotgun (WGS) entry which is preliminary data.</text>
</comment>
<evidence type="ECO:0000256" key="1">
    <source>
        <dbReference type="SAM" id="Phobius"/>
    </source>
</evidence>
<gene>
    <name evidence="2" type="ORF">B0I24_10632</name>
    <name evidence="3" type="ORF">CWE07_07870</name>
</gene>